<protein>
    <submittedName>
        <fullName evidence="2">Uncharacterized protein</fullName>
    </submittedName>
</protein>
<gene>
    <name evidence="2" type="ORF">QQ91_004285</name>
</gene>
<reference evidence="2" key="1">
    <citation type="submission" date="2014-11" db="EMBL/GenBank/DDBJ databases">
        <authorList>
            <person name="Malar M.C."/>
            <person name="Sen D."/>
            <person name="Tripathy S."/>
        </authorList>
    </citation>
    <scope>NUCLEOTIDE SEQUENCE</scope>
    <source>
        <strain evidence="2">BDU141951</strain>
    </source>
</reference>
<feature type="compositionally biased region" description="Basic and acidic residues" evidence="1">
    <location>
        <begin position="60"/>
        <end position="71"/>
    </location>
</feature>
<proteinExistence type="predicted"/>
<reference evidence="2" key="2">
    <citation type="journal article" date="2015" name="Genome Announc.">
        <title>Draft Genome Sequence of Filamentous Marine Cyanobacterium Lyngbya confervoides Strain BDU141951.</title>
        <authorList>
            <person name="Chandrababunaidu M.M."/>
            <person name="Sen D."/>
            <person name="Tripathy S."/>
        </authorList>
    </citation>
    <scope>NUCLEOTIDE SEQUENCE</scope>
    <source>
        <strain evidence="2">BDU141951</strain>
    </source>
</reference>
<accession>A0A0C1YBP1</accession>
<dbReference type="AlphaFoldDB" id="A0A0C1YBP1"/>
<evidence type="ECO:0000256" key="1">
    <source>
        <dbReference type="SAM" id="MobiDB-lite"/>
    </source>
</evidence>
<name>A0A0C1YBP1_9CYAN</name>
<evidence type="ECO:0000313" key="2">
    <source>
        <dbReference type="EMBL" id="NEV66331.1"/>
    </source>
</evidence>
<comment type="caution">
    <text evidence="2">The sequence shown here is derived from an EMBL/GenBank/DDBJ whole genome shotgun (WGS) entry which is preliminary data.</text>
</comment>
<sequence length="71" mass="7653">METQTCPVCGVKILVGVVGGDRVQFSAGPPGTRARLWARVCKYVDKPGCINPDGGSQTPTKDDYYKPDVPR</sequence>
<dbReference type="EMBL" id="JTHE02000003">
    <property type="protein sequence ID" value="NEV66331.1"/>
    <property type="molecule type" value="Genomic_DNA"/>
</dbReference>
<reference evidence="2" key="3">
    <citation type="submission" date="2020-02" db="EMBL/GenBank/DDBJ databases">
        <authorList>
            <person name="Sarangi A.N."/>
            <person name="Ghosh S."/>
            <person name="Mukherjee M."/>
            <person name="Tripathy S."/>
        </authorList>
    </citation>
    <scope>NUCLEOTIDE SEQUENCE</scope>
    <source>
        <strain evidence="2">BDU141951</strain>
    </source>
</reference>
<organism evidence="2">
    <name type="scientific">Lyngbya confervoides BDU141951</name>
    <dbReference type="NCBI Taxonomy" id="1574623"/>
    <lineage>
        <taxon>Bacteria</taxon>
        <taxon>Bacillati</taxon>
        <taxon>Cyanobacteriota</taxon>
        <taxon>Cyanophyceae</taxon>
        <taxon>Oscillatoriophycideae</taxon>
        <taxon>Oscillatoriales</taxon>
        <taxon>Microcoleaceae</taxon>
        <taxon>Lyngbya</taxon>
    </lineage>
</organism>
<feature type="region of interest" description="Disordered" evidence="1">
    <location>
        <begin position="50"/>
        <end position="71"/>
    </location>
</feature>